<evidence type="ECO:0000313" key="2">
    <source>
        <dbReference type="Proteomes" id="UP001501456"/>
    </source>
</evidence>
<sequence>MRIHRLILLVALTIGFVTTSFSQHQRYRIQNGIGIYGGITQFDFSTKNFTTKAEQGWLVGASATVDIPHKWYNMSYSIQLAENKIGIAARQNATVFSEEFLDYKLFTAQIALLMHVKLIGPYVTLDVGPMLQYNGDLELKDDNKENYIINSYANLMAKDISEISKFNVDGAVGISAGISHFRLKAQYIYGFLNSFNKLNDANLDRTGNPNSFKGNQSMLVFTAMVSF</sequence>
<dbReference type="Proteomes" id="UP001501456">
    <property type="component" value="Unassembled WGS sequence"/>
</dbReference>
<reference evidence="2" key="1">
    <citation type="journal article" date="2019" name="Int. J. Syst. Evol. Microbiol.">
        <title>The Global Catalogue of Microorganisms (GCM) 10K type strain sequencing project: providing services to taxonomists for standard genome sequencing and annotation.</title>
        <authorList>
            <consortium name="The Broad Institute Genomics Platform"/>
            <consortium name="The Broad Institute Genome Sequencing Center for Infectious Disease"/>
            <person name="Wu L."/>
            <person name="Ma J."/>
        </authorList>
    </citation>
    <scope>NUCLEOTIDE SEQUENCE [LARGE SCALE GENOMIC DNA]</scope>
    <source>
        <strain evidence="2">JCM 17525</strain>
    </source>
</reference>
<evidence type="ECO:0000313" key="1">
    <source>
        <dbReference type="EMBL" id="GAA3776854.1"/>
    </source>
</evidence>
<protein>
    <recommendedName>
        <fullName evidence="3">Outer membrane protein beta-barrel domain-containing protein</fullName>
    </recommendedName>
</protein>
<comment type="caution">
    <text evidence="1">The sequence shown here is derived from an EMBL/GenBank/DDBJ whole genome shotgun (WGS) entry which is preliminary data.</text>
</comment>
<keyword evidence="2" id="KW-1185">Reference proteome</keyword>
<dbReference type="RefSeq" id="WP_344726972.1">
    <property type="nucleotide sequence ID" value="NZ_BAABBI010000001.1"/>
</dbReference>
<dbReference type="EMBL" id="BAABBI010000001">
    <property type="protein sequence ID" value="GAA3776854.1"/>
    <property type="molecule type" value="Genomic_DNA"/>
</dbReference>
<accession>A0ABP7GVJ1</accession>
<name>A0ABP7GVJ1_9FLAO</name>
<proteinExistence type="predicted"/>
<organism evidence="1 2">
    <name type="scientific">Corallibacter vietnamensis</name>
    <dbReference type="NCBI Taxonomy" id="904130"/>
    <lineage>
        <taxon>Bacteria</taxon>
        <taxon>Pseudomonadati</taxon>
        <taxon>Bacteroidota</taxon>
        <taxon>Flavobacteriia</taxon>
        <taxon>Flavobacteriales</taxon>
        <taxon>Flavobacteriaceae</taxon>
        <taxon>Corallibacter</taxon>
    </lineage>
</organism>
<evidence type="ECO:0008006" key="3">
    <source>
        <dbReference type="Google" id="ProtNLM"/>
    </source>
</evidence>
<gene>
    <name evidence="1" type="ORF">GCM10022271_06290</name>
</gene>